<dbReference type="InterPro" id="IPR036249">
    <property type="entry name" value="Thioredoxin-like_sf"/>
</dbReference>
<dbReference type="GO" id="GO:0051726">
    <property type="term" value="P:regulation of cell cycle"/>
    <property type="evidence" value="ECO:0007669"/>
    <property type="project" value="EnsemblFungi"/>
</dbReference>
<dbReference type="SUPFAM" id="SSF52833">
    <property type="entry name" value="Thioredoxin-like"/>
    <property type="match status" value="1"/>
</dbReference>
<dbReference type="InterPro" id="IPR051498">
    <property type="entry name" value="Phosducin-like_chap/apop_reg"/>
</dbReference>
<evidence type="ECO:0000256" key="1">
    <source>
        <dbReference type="ARBA" id="ARBA00009686"/>
    </source>
</evidence>
<dbReference type="GO" id="GO:0071444">
    <property type="term" value="P:cellular response to pheromone"/>
    <property type="evidence" value="ECO:0007669"/>
    <property type="project" value="EnsemblFungi"/>
</dbReference>
<reference evidence="3" key="1">
    <citation type="submission" date="2013-12" db="EMBL/GenBank/DDBJ databases">
        <authorList>
            <person name="Genoscope - CEA"/>
        </authorList>
    </citation>
    <scope>NUCLEOTIDE SEQUENCE</scope>
    <source>
        <strain evidence="3">CBS 1993</strain>
    </source>
</reference>
<dbReference type="EMBL" id="HG793129">
    <property type="protein sequence ID" value="CDK28599.1"/>
    <property type="molecule type" value="Genomic_DNA"/>
</dbReference>
<evidence type="ECO:0000259" key="2">
    <source>
        <dbReference type="Pfam" id="PF02114"/>
    </source>
</evidence>
<dbReference type="GO" id="GO:0031683">
    <property type="term" value="F:G-protein beta/gamma-subunit complex binding"/>
    <property type="evidence" value="ECO:0007669"/>
    <property type="project" value="EnsemblFungi"/>
</dbReference>
<dbReference type="GO" id="GO:1903333">
    <property type="term" value="P:negative regulation of protein folding"/>
    <property type="evidence" value="ECO:0007669"/>
    <property type="project" value="EnsemblFungi"/>
</dbReference>
<dbReference type="GO" id="GO:0045944">
    <property type="term" value="P:positive regulation of transcription by RNA polymerase II"/>
    <property type="evidence" value="ECO:0007669"/>
    <property type="project" value="EnsemblFungi"/>
</dbReference>
<dbReference type="GO" id="GO:0006457">
    <property type="term" value="P:protein folding"/>
    <property type="evidence" value="ECO:0007669"/>
    <property type="project" value="EnsemblFungi"/>
</dbReference>
<evidence type="ECO:0000313" key="4">
    <source>
        <dbReference type="Proteomes" id="UP000019384"/>
    </source>
</evidence>
<feature type="domain" description="Phosducin" evidence="2">
    <location>
        <begin position="36"/>
        <end position="198"/>
    </location>
</feature>
<dbReference type="CDD" id="cd02988">
    <property type="entry name" value="Phd_like_VIAF"/>
    <property type="match status" value="1"/>
</dbReference>
<dbReference type="GO" id="GO:0030036">
    <property type="term" value="P:actin cytoskeleton organization"/>
    <property type="evidence" value="ECO:0007669"/>
    <property type="project" value="EnsemblFungi"/>
</dbReference>
<dbReference type="Gene3D" id="3.40.30.10">
    <property type="entry name" value="Glutaredoxin"/>
    <property type="match status" value="1"/>
</dbReference>
<keyword evidence="4" id="KW-1185">Reference proteome</keyword>
<name>W6MPH1_9ASCO</name>
<dbReference type="GeneID" id="34521977"/>
<proteinExistence type="inferred from homology"/>
<dbReference type="GO" id="GO:0003779">
    <property type="term" value="F:actin binding"/>
    <property type="evidence" value="ECO:0007669"/>
    <property type="project" value="EnsemblFungi"/>
</dbReference>
<sequence>MDPKIEMQVDPNEDTEWNDILRAHGIIPQKEPDPTEELEELLQEAVQKQHENRLEGKDLDELEALEDEEDEDFLEEYKQKRLAEIAELTKKSKFGSVYPITKPEYKKEITDASNESFIFLHMTLSSNQQSRLLSAIMQRIAPKFAEIKFCEIPANRAVENYPDANCPTILIYYKGDLVQQYITLTQLGGSGATIKDIEKALVGAQAVKDDDKRLEINQQDEDLAESRMLRFAKKSIRSSAKDDEDDDFFD</sequence>
<reference evidence="3" key="2">
    <citation type="submission" date="2014-02" db="EMBL/GenBank/DDBJ databases">
        <title>Complete DNA sequence of /Kuraishia capsulata/ illustrates novel genomic features among budding yeasts (/Saccharomycotina/).</title>
        <authorList>
            <person name="Morales L."/>
            <person name="Noel B."/>
            <person name="Porcel B."/>
            <person name="Marcet-Houben M."/>
            <person name="Hullo M-F."/>
            <person name="Sacerdot C."/>
            <person name="Tekaia F."/>
            <person name="Leh-Louis V."/>
            <person name="Despons L."/>
            <person name="Khanna V."/>
            <person name="Aury J-M."/>
            <person name="Barbe V."/>
            <person name="Couloux A."/>
            <person name="Labadie K."/>
            <person name="Pelletier E."/>
            <person name="Souciet J-L."/>
            <person name="Boekhout T."/>
            <person name="Gabaldon T."/>
            <person name="Wincker P."/>
            <person name="Dujon B."/>
        </authorList>
    </citation>
    <scope>NUCLEOTIDE SEQUENCE</scope>
    <source>
        <strain evidence="3">CBS 1993</strain>
    </source>
</reference>
<dbReference type="HOGENOM" id="CLU_072604_1_0_1"/>
<dbReference type="PANTHER" id="PTHR45809:SF3">
    <property type="entry name" value="VIRAL IAP-ASSOCIATED FACTOR HOMOLOG"/>
    <property type="match status" value="1"/>
</dbReference>
<evidence type="ECO:0000313" key="3">
    <source>
        <dbReference type="EMBL" id="CDK28599.1"/>
    </source>
</evidence>
<dbReference type="Proteomes" id="UP000019384">
    <property type="component" value="Unassembled WGS sequence"/>
</dbReference>
<dbReference type="Pfam" id="PF02114">
    <property type="entry name" value="Phosducin"/>
    <property type="match status" value="1"/>
</dbReference>
<dbReference type="InterPro" id="IPR024253">
    <property type="entry name" value="Phosducin_thioredoxin-like_dom"/>
</dbReference>
<dbReference type="PANTHER" id="PTHR45809">
    <property type="entry name" value="VIRAL IAP-ASSOCIATED FACTOR HOMOLOG"/>
    <property type="match status" value="1"/>
</dbReference>
<dbReference type="STRING" id="1382522.W6MPH1"/>
<organism evidence="3 4">
    <name type="scientific">Kuraishia capsulata CBS 1993</name>
    <dbReference type="NCBI Taxonomy" id="1382522"/>
    <lineage>
        <taxon>Eukaryota</taxon>
        <taxon>Fungi</taxon>
        <taxon>Dikarya</taxon>
        <taxon>Ascomycota</taxon>
        <taxon>Saccharomycotina</taxon>
        <taxon>Pichiomycetes</taxon>
        <taxon>Pichiales</taxon>
        <taxon>Pichiaceae</taxon>
        <taxon>Kuraishia</taxon>
    </lineage>
</organism>
<dbReference type="GO" id="GO:0005737">
    <property type="term" value="C:cytoplasm"/>
    <property type="evidence" value="ECO:0007669"/>
    <property type="project" value="EnsemblFungi"/>
</dbReference>
<accession>W6MPH1</accession>
<protein>
    <recommendedName>
        <fullName evidence="2">Phosducin domain-containing protein</fullName>
    </recommendedName>
</protein>
<dbReference type="OrthoDB" id="45518at2759"/>
<dbReference type="AlphaFoldDB" id="W6MPH1"/>
<dbReference type="RefSeq" id="XP_022460589.1">
    <property type="nucleotide sequence ID" value="XM_022601332.1"/>
</dbReference>
<gene>
    <name evidence="3" type="ORF">KUCA_T00004583001</name>
</gene>
<comment type="similarity">
    <text evidence="1">Belongs to the phosducin family.</text>
</comment>